<dbReference type="OrthoDB" id="9989223at2759"/>
<gene>
    <name evidence="2" type="ORF">CEUSTIGMA_g4298.t1</name>
</gene>
<keyword evidence="3" id="KW-1185">Reference proteome</keyword>
<dbReference type="Proteomes" id="UP000232323">
    <property type="component" value="Unassembled WGS sequence"/>
</dbReference>
<dbReference type="PANTHER" id="PTHR47121:SF2">
    <property type="entry name" value="THYLAKOID LUMENAL PROTEIN TL20.3, CHLOROPLASTIC"/>
    <property type="match status" value="1"/>
</dbReference>
<dbReference type="InterPro" id="IPR053285">
    <property type="entry name" value="Thylakoid_lumenal_pentapeptide"/>
</dbReference>
<comment type="caution">
    <text evidence="2">The sequence shown here is derived from an EMBL/GenBank/DDBJ whole genome shotgun (WGS) entry which is preliminary data.</text>
</comment>
<accession>A0A250X1U0</accession>
<dbReference type="PANTHER" id="PTHR47121">
    <property type="entry name" value="THYLAKOID LUMENAL PROTEIN TL20.3, CHLOROPLASTIC"/>
    <property type="match status" value="1"/>
</dbReference>
<evidence type="ECO:0000313" key="3">
    <source>
        <dbReference type="Proteomes" id="UP000232323"/>
    </source>
</evidence>
<dbReference type="SUPFAM" id="SSF141571">
    <property type="entry name" value="Pentapeptide repeat-like"/>
    <property type="match status" value="1"/>
</dbReference>
<dbReference type="AlphaFoldDB" id="A0A250X1U0"/>
<dbReference type="Pfam" id="PF00805">
    <property type="entry name" value="Pentapeptide"/>
    <property type="match status" value="2"/>
</dbReference>
<name>A0A250X1U0_9CHLO</name>
<sequence>MSLCSHKFSNCSLKCSRTTSVTCRASSQKSHEHDIFKKMSVAGSAAMMSASFLLTSPAMAVLNEYEYSMGGEFGNGTSMQYGEADIEGQDFSGQDLRRSNFTSANAKRAIFKDANLQGAYFIKAVTYKANFENANLSDVLMDRAVINEANLRNAVLTRAVLTRSDLTGADVEGADFTNALVDRAQQLALCKYANGVNTLTGVSTRQSLGCGSMRKFRASAPSNPEGPQVSDSEKDAFRASLPVYRK</sequence>
<dbReference type="EMBL" id="BEGY01000020">
    <property type="protein sequence ID" value="GAX76852.1"/>
    <property type="molecule type" value="Genomic_DNA"/>
</dbReference>
<evidence type="ECO:0000313" key="2">
    <source>
        <dbReference type="EMBL" id="GAX76852.1"/>
    </source>
</evidence>
<organism evidence="2 3">
    <name type="scientific">Chlamydomonas eustigma</name>
    <dbReference type="NCBI Taxonomy" id="1157962"/>
    <lineage>
        <taxon>Eukaryota</taxon>
        <taxon>Viridiplantae</taxon>
        <taxon>Chlorophyta</taxon>
        <taxon>core chlorophytes</taxon>
        <taxon>Chlorophyceae</taxon>
        <taxon>CS clade</taxon>
        <taxon>Chlamydomonadales</taxon>
        <taxon>Chlamydomonadaceae</taxon>
        <taxon>Chlamydomonas</taxon>
    </lineage>
</organism>
<dbReference type="Gene3D" id="2.160.20.80">
    <property type="entry name" value="E3 ubiquitin-protein ligase SopA"/>
    <property type="match status" value="1"/>
</dbReference>
<dbReference type="STRING" id="1157962.A0A250X1U0"/>
<evidence type="ECO:0000256" key="1">
    <source>
        <dbReference type="SAM" id="MobiDB-lite"/>
    </source>
</evidence>
<evidence type="ECO:0008006" key="4">
    <source>
        <dbReference type="Google" id="ProtNLM"/>
    </source>
</evidence>
<proteinExistence type="predicted"/>
<feature type="region of interest" description="Disordered" evidence="1">
    <location>
        <begin position="217"/>
        <end position="246"/>
    </location>
</feature>
<dbReference type="InterPro" id="IPR001646">
    <property type="entry name" value="5peptide_repeat"/>
</dbReference>
<protein>
    <recommendedName>
        <fullName evidence="4">Pentapeptide repeat-containing protein</fullName>
    </recommendedName>
</protein>
<reference evidence="2 3" key="1">
    <citation type="submission" date="2017-08" db="EMBL/GenBank/DDBJ databases">
        <title>Acidophilic green algal genome provides insights into adaptation to an acidic environment.</title>
        <authorList>
            <person name="Hirooka S."/>
            <person name="Hirose Y."/>
            <person name="Kanesaki Y."/>
            <person name="Higuchi S."/>
            <person name="Fujiwara T."/>
            <person name="Onuma R."/>
            <person name="Era A."/>
            <person name="Ohbayashi R."/>
            <person name="Uzuka A."/>
            <person name="Nozaki H."/>
            <person name="Yoshikawa H."/>
            <person name="Miyagishima S.Y."/>
        </authorList>
    </citation>
    <scope>NUCLEOTIDE SEQUENCE [LARGE SCALE GENOMIC DNA]</scope>
    <source>
        <strain evidence="2 3">NIES-2499</strain>
    </source>
</reference>